<accession>A0A2T3ZF66</accession>
<name>A0A2T3ZF66_TRIA4</name>
<evidence type="ECO:0000313" key="2">
    <source>
        <dbReference type="Proteomes" id="UP000240493"/>
    </source>
</evidence>
<sequence>MPREESQMRRRPSFCLDPGSKSRLLMGMARRRPSCSSRPTSQFATARREVFGAASPCPGPKHLSWQPSLCMPESGASLGKVCLVALLVQKHPPPLQGLVQITWATVNRVRDEMAYDFPIWPRLTRRASTGEQGQCATYEHLVLRRSFGHRYRPKCLSTTAGP</sequence>
<organism evidence="1 2">
    <name type="scientific">Trichoderma asperellum (strain ATCC 204424 / CBS 433.97 / NBRC 101777)</name>
    <dbReference type="NCBI Taxonomy" id="1042311"/>
    <lineage>
        <taxon>Eukaryota</taxon>
        <taxon>Fungi</taxon>
        <taxon>Dikarya</taxon>
        <taxon>Ascomycota</taxon>
        <taxon>Pezizomycotina</taxon>
        <taxon>Sordariomycetes</taxon>
        <taxon>Hypocreomycetidae</taxon>
        <taxon>Hypocreales</taxon>
        <taxon>Hypocreaceae</taxon>
        <taxon>Trichoderma</taxon>
    </lineage>
</organism>
<dbReference type="Proteomes" id="UP000240493">
    <property type="component" value="Unassembled WGS sequence"/>
</dbReference>
<reference evidence="1 2" key="1">
    <citation type="submission" date="2016-07" db="EMBL/GenBank/DDBJ databases">
        <title>Multiple horizontal gene transfer events from other fungi enriched the ability of initially mycotrophic Trichoderma (Ascomycota) to feed on dead plant biomass.</title>
        <authorList>
            <consortium name="DOE Joint Genome Institute"/>
            <person name="Aerts A."/>
            <person name="Atanasova L."/>
            <person name="Chenthamara K."/>
            <person name="Zhang J."/>
            <person name="Grujic M."/>
            <person name="Henrissat B."/>
            <person name="Kuo A."/>
            <person name="Salamov A."/>
            <person name="Lipzen A."/>
            <person name="Labutti K."/>
            <person name="Barry K."/>
            <person name="Miao Y."/>
            <person name="Rahimi M.J."/>
            <person name="Shen Q."/>
            <person name="Grigoriev I.V."/>
            <person name="Kubicek C.P."/>
            <person name="Druzhinina I.S."/>
        </authorList>
    </citation>
    <scope>NUCLEOTIDE SEQUENCE [LARGE SCALE GENOMIC DNA]</scope>
    <source>
        <strain evidence="1 2">CBS 433.97</strain>
    </source>
</reference>
<evidence type="ECO:0000313" key="1">
    <source>
        <dbReference type="EMBL" id="PTB43444.1"/>
    </source>
</evidence>
<proteinExistence type="predicted"/>
<keyword evidence="2" id="KW-1185">Reference proteome</keyword>
<dbReference type="AlphaFoldDB" id="A0A2T3ZF66"/>
<protein>
    <submittedName>
        <fullName evidence="1">Uncharacterized protein</fullName>
    </submittedName>
</protein>
<dbReference type="EMBL" id="KZ679259">
    <property type="protein sequence ID" value="PTB43444.1"/>
    <property type="molecule type" value="Genomic_DNA"/>
</dbReference>
<gene>
    <name evidence="1" type="ORF">M441DRAFT_372577</name>
</gene>